<dbReference type="Pfam" id="PF01047">
    <property type="entry name" value="MarR"/>
    <property type="match status" value="1"/>
</dbReference>
<dbReference type="PRINTS" id="PR00598">
    <property type="entry name" value="HTHMARR"/>
</dbReference>
<dbReference type="RefSeq" id="WP_012693832.1">
    <property type="nucleotide sequence ID" value="NC_012526.1"/>
</dbReference>
<dbReference type="HOGENOM" id="CLU_083287_27_2_0"/>
<organism evidence="2 3">
    <name type="scientific">Deinococcus deserti (strain DSM 17065 / CIP 109153 / LMG 22923 / VCD115)</name>
    <dbReference type="NCBI Taxonomy" id="546414"/>
    <lineage>
        <taxon>Bacteria</taxon>
        <taxon>Thermotogati</taxon>
        <taxon>Deinococcota</taxon>
        <taxon>Deinococci</taxon>
        <taxon>Deinococcales</taxon>
        <taxon>Deinococcaceae</taxon>
        <taxon>Deinococcus</taxon>
    </lineage>
</organism>
<dbReference type="SUPFAM" id="SSF46785">
    <property type="entry name" value="Winged helix' DNA-binding domain"/>
    <property type="match status" value="1"/>
</dbReference>
<dbReference type="InterPro" id="IPR036388">
    <property type="entry name" value="WH-like_DNA-bd_sf"/>
</dbReference>
<reference evidence="2 3" key="1">
    <citation type="journal article" date="2009" name="PLoS Genet.">
        <title>Alliance of proteomics and genomics to unravel the specificities of Sahara bacterium Deinococcus deserti.</title>
        <authorList>
            <person name="de Groot A."/>
            <person name="Dulermo R."/>
            <person name="Ortet P."/>
            <person name="Blanchard L."/>
            <person name="Guerin P."/>
            <person name="Fernandez B."/>
            <person name="Vacherie B."/>
            <person name="Dossat C."/>
            <person name="Jolivet E."/>
            <person name="Siguier P."/>
            <person name="Chandler M."/>
            <person name="Barakat M."/>
            <person name="Dedieu A."/>
            <person name="Barbe V."/>
            <person name="Heulin T."/>
            <person name="Sommer S."/>
            <person name="Achouak W."/>
            <person name="Armengaud J."/>
        </authorList>
    </citation>
    <scope>NUCLEOTIDE SEQUENCE [LARGE SCALE GENOMIC DNA]</scope>
    <source>
        <strain evidence="3">DSM 17065 / CIP 109153 / LMG 22923 / VCD115</strain>
    </source>
</reference>
<evidence type="ECO:0000313" key="2">
    <source>
        <dbReference type="EMBL" id="ACO46710.1"/>
    </source>
</evidence>
<dbReference type="AlphaFoldDB" id="C1CWZ3"/>
<dbReference type="PROSITE" id="PS50995">
    <property type="entry name" value="HTH_MARR_2"/>
    <property type="match status" value="1"/>
</dbReference>
<keyword evidence="3" id="KW-1185">Reference proteome</keyword>
<name>C1CWZ3_DEIDV</name>
<proteinExistence type="predicted"/>
<feature type="domain" description="HTH marR-type" evidence="1">
    <location>
        <begin position="18"/>
        <end position="152"/>
    </location>
</feature>
<dbReference type="OrthoDB" id="67994at2"/>
<protein>
    <submittedName>
        <fullName evidence="2">Putative transcriptional regulator, MarR family</fullName>
    </submittedName>
</protein>
<accession>C1CWZ3</accession>
<dbReference type="PaxDb" id="546414-Deide_17390"/>
<dbReference type="InterPro" id="IPR039422">
    <property type="entry name" value="MarR/SlyA-like"/>
</dbReference>
<dbReference type="EMBL" id="CP001114">
    <property type="protein sequence ID" value="ACO46710.1"/>
    <property type="molecule type" value="Genomic_DNA"/>
</dbReference>
<dbReference type="SMART" id="SM00347">
    <property type="entry name" value="HTH_MARR"/>
    <property type="match status" value="1"/>
</dbReference>
<dbReference type="STRING" id="546414.Deide_17390"/>
<sequence>MTPISSSPQRPSASRSPEHEAYLALQLLATQLRDETEGLLKAAGLSITQFNVLRILRGSGEQGLTCGEIGTRLINKDPDVTRLLDRMEKQGLVERTRSAQDRRVVLTRISDSGLNVVGQLDTPLEELHRRQFGHLGEMRLRQLLTLLSEVGAPDSSLENT</sequence>
<dbReference type="PANTHER" id="PTHR33164:SF101">
    <property type="entry name" value="TRANSCRIPTIONAL REPRESSOR MPRA"/>
    <property type="match status" value="1"/>
</dbReference>
<dbReference type="GO" id="GO:0003700">
    <property type="term" value="F:DNA-binding transcription factor activity"/>
    <property type="evidence" value="ECO:0007669"/>
    <property type="project" value="InterPro"/>
</dbReference>
<dbReference type="InterPro" id="IPR036390">
    <property type="entry name" value="WH_DNA-bd_sf"/>
</dbReference>
<dbReference type="eggNOG" id="COG1846">
    <property type="taxonomic scope" value="Bacteria"/>
</dbReference>
<dbReference type="Proteomes" id="UP000002208">
    <property type="component" value="Chromosome"/>
</dbReference>
<evidence type="ECO:0000259" key="1">
    <source>
        <dbReference type="PROSITE" id="PS50995"/>
    </source>
</evidence>
<dbReference type="Gene3D" id="1.10.10.10">
    <property type="entry name" value="Winged helix-like DNA-binding domain superfamily/Winged helix DNA-binding domain"/>
    <property type="match status" value="1"/>
</dbReference>
<dbReference type="InterPro" id="IPR000835">
    <property type="entry name" value="HTH_MarR-typ"/>
</dbReference>
<gene>
    <name evidence="2" type="ordered locus">Deide_17390</name>
</gene>
<dbReference type="PANTHER" id="PTHR33164">
    <property type="entry name" value="TRANSCRIPTIONAL REGULATOR, MARR FAMILY"/>
    <property type="match status" value="1"/>
</dbReference>
<dbReference type="KEGG" id="ddr:Deide_17390"/>
<dbReference type="GO" id="GO:0006950">
    <property type="term" value="P:response to stress"/>
    <property type="evidence" value="ECO:0007669"/>
    <property type="project" value="TreeGrafter"/>
</dbReference>
<evidence type="ECO:0000313" key="3">
    <source>
        <dbReference type="Proteomes" id="UP000002208"/>
    </source>
</evidence>